<sequence>MKKFIENHPAAAAVMLMFITLFPLMALRDFTPANELRYLNITDEALAGGHFFAFTSQGEPYADKPPLYFWLMMLLKTIFGGHSMPALSMLSFIPAAVMMTVMDRWAVSASGTTGRPDFLTRFASSLMLGTSALFLGTSVFLRMDMLMCMFIVLALHSFYKLYTGQGNRKVQGILLPVYIFLALFTKGPVGLLVPPVSIIVFLVREGKIRDIGKYLGWKTWGILVLLCALWFAGVWFDGGREYLENLLFHQTLDRAVDAFHHKEPFWYYAVAIWYVLAPYSILLVLAFFSEFTRGISDSGNFRERSMRRLSVSVTACTFIMLSAFSSKLSIYLLPIFPFMVYMLPLLSGKFRWRAWHTLSLMIPASVFVVAGAGGIAVLVTRCVPALEAYGFAWSPYVFVALSLLAAGGILGMILVLKSRSWQLPVISLAVSVLAAAAVVSAVIPQANDYIGYRNVCRTAAEMASGSPGKTVYVTLSVFRPDNMDVYLHEDIIDFGKDTGSYLDAGLGSHVLIVKTSAVSDDSGLHDRLQGLNPVQVGEYSLYLMPGHQEPQP</sequence>
<feature type="transmembrane region" description="Helical" evidence="8">
    <location>
        <begin position="68"/>
        <end position="101"/>
    </location>
</feature>
<feature type="transmembrane region" description="Helical" evidence="8">
    <location>
        <begin position="331"/>
        <end position="348"/>
    </location>
</feature>
<dbReference type="GO" id="GO:0016763">
    <property type="term" value="F:pentosyltransferase activity"/>
    <property type="evidence" value="ECO:0007669"/>
    <property type="project" value="TreeGrafter"/>
</dbReference>
<evidence type="ECO:0000256" key="6">
    <source>
        <dbReference type="ARBA" id="ARBA00022989"/>
    </source>
</evidence>
<keyword evidence="6 8" id="KW-1133">Transmembrane helix</keyword>
<comment type="subcellular location">
    <subcellularLocation>
        <location evidence="1">Cell membrane</location>
        <topology evidence="1">Multi-pass membrane protein</topology>
    </subcellularLocation>
</comment>
<evidence type="ECO:0000313" key="9">
    <source>
        <dbReference type="EMBL" id="MBO8453504.1"/>
    </source>
</evidence>
<evidence type="ECO:0000256" key="4">
    <source>
        <dbReference type="ARBA" id="ARBA00022679"/>
    </source>
</evidence>
<dbReference type="EMBL" id="JADIMJ010000035">
    <property type="protein sequence ID" value="MBO8453504.1"/>
    <property type="molecule type" value="Genomic_DNA"/>
</dbReference>
<comment type="caution">
    <text evidence="9">The sequence shown here is derived from an EMBL/GenBank/DDBJ whole genome shotgun (WGS) entry which is preliminary data.</text>
</comment>
<feature type="transmembrane region" description="Helical" evidence="8">
    <location>
        <begin position="175"/>
        <end position="203"/>
    </location>
</feature>
<dbReference type="GO" id="GO:0005886">
    <property type="term" value="C:plasma membrane"/>
    <property type="evidence" value="ECO:0007669"/>
    <property type="project" value="UniProtKB-SubCell"/>
</dbReference>
<reference evidence="9" key="2">
    <citation type="journal article" date="2021" name="PeerJ">
        <title>Extensive microbial diversity within the chicken gut microbiome revealed by metagenomics and culture.</title>
        <authorList>
            <person name="Gilroy R."/>
            <person name="Ravi A."/>
            <person name="Getino M."/>
            <person name="Pursley I."/>
            <person name="Horton D.L."/>
            <person name="Alikhan N.F."/>
            <person name="Baker D."/>
            <person name="Gharbi K."/>
            <person name="Hall N."/>
            <person name="Watson M."/>
            <person name="Adriaenssens E.M."/>
            <person name="Foster-Nyarko E."/>
            <person name="Jarju S."/>
            <person name="Secka A."/>
            <person name="Antonio M."/>
            <person name="Oren A."/>
            <person name="Chaudhuri R.R."/>
            <person name="La Ragione R."/>
            <person name="Hildebrand F."/>
            <person name="Pallen M.J."/>
        </authorList>
    </citation>
    <scope>NUCLEOTIDE SEQUENCE</scope>
    <source>
        <strain evidence="9">F1-3629</strain>
    </source>
</reference>
<feature type="transmembrane region" description="Helical" evidence="8">
    <location>
        <begin position="122"/>
        <end position="155"/>
    </location>
</feature>
<evidence type="ECO:0000256" key="3">
    <source>
        <dbReference type="ARBA" id="ARBA00022676"/>
    </source>
</evidence>
<feature type="transmembrane region" description="Helical" evidence="8">
    <location>
        <begin position="391"/>
        <end position="416"/>
    </location>
</feature>
<dbReference type="Proteomes" id="UP000771749">
    <property type="component" value="Unassembled WGS sequence"/>
</dbReference>
<dbReference type="AlphaFoldDB" id="A0A940IG27"/>
<evidence type="ECO:0000313" key="10">
    <source>
        <dbReference type="Proteomes" id="UP000771749"/>
    </source>
</evidence>
<dbReference type="PANTHER" id="PTHR33908:SF3">
    <property type="entry name" value="UNDECAPRENYL PHOSPHATE-ALPHA-4-AMINO-4-DEOXY-L-ARABINOSE ARABINOSYL TRANSFERASE"/>
    <property type="match status" value="1"/>
</dbReference>
<feature type="transmembrane region" description="Helical" evidence="8">
    <location>
        <begin position="215"/>
        <end position="236"/>
    </location>
</feature>
<feature type="transmembrane region" description="Helical" evidence="8">
    <location>
        <begin position="360"/>
        <end position="379"/>
    </location>
</feature>
<reference evidence="9" key="1">
    <citation type="submission" date="2020-10" db="EMBL/GenBank/DDBJ databases">
        <authorList>
            <person name="Gilroy R."/>
        </authorList>
    </citation>
    <scope>NUCLEOTIDE SEQUENCE</scope>
    <source>
        <strain evidence="9">F1-3629</strain>
    </source>
</reference>
<dbReference type="GO" id="GO:0009103">
    <property type="term" value="P:lipopolysaccharide biosynthetic process"/>
    <property type="evidence" value="ECO:0007669"/>
    <property type="project" value="UniProtKB-ARBA"/>
</dbReference>
<organism evidence="9 10">
    <name type="scientific">Candidatus Cryptobacteroides gallistercoris</name>
    <dbReference type="NCBI Taxonomy" id="2840765"/>
    <lineage>
        <taxon>Bacteria</taxon>
        <taxon>Pseudomonadati</taxon>
        <taxon>Bacteroidota</taxon>
        <taxon>Bacteroidia</taxon>
        <taxon>Bacteroidales</taxon>
        <taxon>Candidatus Cryptobacteroides</taxon>
    </lineage>
</organism>
<evidence type="ECO:0000256" key="7">
    <source>
        <dbReference type="ARBA" id="ARBA00023136"/>
    </source>
</evidence>
<dbReference type="GO" id="GO:0010041">
    <property type="term" value="P:response to iron(III) ion"/>
    <property type="evidence" value="ECO:0007669"/>
    <property type="project" value="TreeGrafter"/>
</dbReference>
<feature type="transmembrane region" description="Helical" evidence="8">
    <location>
        <begin position="309"/>
        <end position="325"/>
    </location>
</feature>
<gene>
    <name evidence="9" type="ORF">IAC07_02120</name>
</gene>
<evidence type="ECO:0000256" key="1">
    <source>
        <dbReference type="ARBA" id="ARBA00004651"/>
    </source>
</evidence>
<proteinExistence type="predicted"/>
<keyword evidence="5 8" id="KW-0812">Transmembrane</keyword>
<feature type="transmembrane region" description="Helical" evidence="8">
    <location>
        <begin position="423"/>
        <end position="443"/>
    </location>
</feature>
<evidence type="ECO:0000256" key="5">
    <source>
        <dbReference type="ARBA" id="ARBA00022692"/>
    </source>
</evidence>
<feature type="transmembrane region" description="Helical" evidence="8">
    <location>
        <begin position="265"/>
        <end position="288"/>
    </location>
</feature>
<name>A0A940IG27_9BACT</name>
<protein>
    <submittedName>
        <fullName evidence="9">Glycosyltransferase family 39 protein</fullName>
    </submittedName>
</protein>
<accession>A0A940IG27</accession>
<evidence type="ECO:0000256" key="8">
    <source>
        <dbReference type="SAM" id="Phobius"/>
    </source>
</evidence>
<dbReference type="InterPro" id="IPR050297">
    <property type="entry name" value="LipidA_mod_glycosyltrf_83"/>
</dbReference>
<keyword evidence="3" id="KW-0328">Glycosyltransferase</keyword>
<keyword evidence="7 8" id="KW-0472">Membrane</keyword>
<keyword evidence="4" id="KW-0808">Transferase</keyword>
<evidence type="ECO:0000256" key="2">
    <source>
        <dbReference type="ARBA" id="ARBA00022475"/>
    </source>
</evidence>
<dbReference type="PANTHER" id="PTHR33908">
    <property type="entry name" value="MANNOSYLTRANSFERASE YKCB-RELATED"/>
    <property type="match status" value="1"/>
</dbReference>
<keyword evidence="2" id="KW-1003">Cell membrane</keyword>